<dbReference type="Proteomes" id="UP001430360">
    <property type="component" value="Unassembled WGS sequence"/>
</dbReference>
<evidence type="ECO:0000256" key="1">
    <source>
        <dbReference type="SAM" id="Phobius"/>
    </source>
</evidence>
<name>A0ABS8UCM4_9GAMM</name>
<dbReference type="EMBL" id="JAJQKU010000003">
    <property type="protein sequence ID" value="MCD9097253.1"/>
    <property type="molecule type" value="Genomic_DNA"/>
</dbReference>
<evidence type="ECO:0000313" key="2">
    <source>
        <dbReference type="EMBL" id="MCD9097253.1"/>
    </source>
</evidence>
<evidence type="ECO:0000313" key="3">
    <source>
        <dbReference type="Proteomes" id="UP001430360"/>
    </source>
</evidence>
<keyword evidence="1" id="KW-1133">Transmembrane helix</keyword>
<comment type="caution">
    <text evidence="2">The sequence shown here is derived from an EMBL/GenBank/DDBJ whole genome shotgun (WGS) entry which is preliminary data.</text>
</comment>
<reference evidence="2" key="2">
    <citation type="journal article" date="2022" name="Syst. Appl. Microbiol.">
        <title>Physiological and genomic characterisation of Luteimonas fraxinea sp. nov., a bacterial species associated with trees tolerant to ash dieback.</title>
        <authorList>
            <person name="Ulrich K."/>
            <person name="Becker R."/>
            <person name="Behrendt U."/>
            <person name="Kube M."/>
            <person name="Schneck V."/>
            <person name="Ulrich A."/>
        </authorList>
    </citation>
    <scope>NUCLEOTIDE SEQUENCE</scope>
    <source>
        <strain evidence="2">A1P009</strain>
    </source>
</reference>
<dbReference type="RefSeq" id="WP_232136263.1">
    <property type="nucleotide sequence ID" value="NZ_CP089507.1"/>
</dbReference>
<proteinExistence type="predicted"/>
<organism evidence="2 3">
    <name type="scientific">Luteimonas fraxinea</name>
    <dbReference type="NCBI Taxonomy" id="2901869"/>
    <lineage>
        <taxon>Bacteria</taxon>
        <taxon>Pseudomonadati</taxon>
        <taxon>Pseudomonadota</taxon>
        <taxon>Gammaproteobacteria</taxon>
        <taxon>Lysobacterales</taxon>
        <taxon>Lysobacteraceae</taxon>
        <taxon>Luteimonas</taxon>
    </lineage>
</organism>
<keyword evidence="1" id="KW-0812">Transmembrane</keyword>
<keyword evidence="1" id="KW-0472">Membrane</keyword>
<accession>A0ABS8UCM4</accession>
<sequence length="47" mass="5045">MQFAMTTPDPGSDLAVRRRRARRTAVVVGAIAALVYIGFIARGVLLS</sequence>
<keyword evidence="3" id="KW-1185">Reference proteome</keyword>
<protein>
    <submittedName>
        <fullName evidence="2">Uncharacterized protein</fullName>
    </submittedName>
</protein>
<gene>
    <name evidence="2" type="ORF">LTT95_09930</name>
</gene>
<feature type="transmembrane region" description="Helical" evidence="1">
    <location>
        <begin position="25"/>
        <end position="45"/>
    </location>
</feature>
<reference evidence="2" key="1">
    <citation type="submission" date="2021-12" db="EMBL/GenBank/DDBJ databases">
        <authorList>
            <person name="Ulrich A."/>
        </authorList>
    </citation>
    <scope>NUCLEOTIDE SEQUENCE</scope>
    <source>
        <strain evidence="2">A1P009</strain>
    </source>
</reference>